<evidence type="ECO:0000313" key="7">
    <source>
        <dbReference type="EMBL" id="MBK3516949.1"/>
    </source>
</evidence>
<dbReference type="Gene3D" id="3.40.50.10610">
    <property type="entry name" value="ABC-type transport auxiliary lipoprotein component"/>
    <property type="match status" value="2"/>
</dbReference>
<evidence type="ECO:0000256" key="5">
    <source>
        <dbReference type="ARBA" id="ARBA00023288"/>
    </source>
</evidence>
<proteinExistence type="predicted"/>
<dbReference type="InterPro" id="IPR011250">
    <property type="entry name" value="OMP/PagP_B-barrel"/>
</dbReference>
<accession>A0ABS1HIB5</accession>
<keyword evidence="8" id="KW-1185">Reference proteome</keyword>
<feature type="chain" id="PRO_5045638825" evidence="6">
    <location>
        <begin position="25"/>
        <end position="455"/>
    </location>
</feature>
<name>A0ABS1HIB5_9BACT</name>
<dbReference type="Gene3D" id="2.40.160.20">
    <property type="match status" value="1"/>
</dbReference>
<gene>
    <name evidence="7" type="ORF">JIV24_06315</name>
</gene>
<evidence type="ECO:0000256" key="6">
    <source>
        <dbReference type="SAM" id="SignalP"/>
    </source>
</evidence>
<dbReference type="InterPro" id="IPR005534">
    <property type="entry name" value="Curli_assmbl/transp-comp_CsgG"/>
</dbReference>
<organism evidence="7 8">
    <name type="scientific">Carboxylicivirga marina</name>
    <dbReference type="NCBI Taxonomy" id="2800988"/>
    <lineage>
        <taxon>Bacteria</taxon>
        <taxon>Pseudomonadati</taxon>
        <taxon>Bacteroidota</taxon>
        <taxon>Bacteroidia</taxon>
        <taxon>Marinilabiliales</taxon>
        <taxon>Marinilabiliaceae</taxon>
        <taxon>Carboxylicivirga</taxon>
    </lineage>
</organism>
<keyword evidence="3" id="KW-0472">Membrane</keyword>
<comment type="caution">
    <text evidence="7">The sequence shown here is derived from an EMBL/GenBank/DDBJ whole genome shotgun (WGS) entry which is preliminary data.</text>
</comment>
<dbReference type="EMBL" id="JAENRR010000010">
    <property type="protein sequence ID" value="MBK3516949.1"/>
    <property type="molecule type" value="Genomic_DNA"/>
</dbReference>
<dbReference type="PROSITE" id="PS51257">
    <property type="entry name" value="PROKAR_LIPOPROTEIN"/>
    <property type="match status" value="1"/>
</dbReference>
<feature type="signal peptide" evidence="6">
    <location>
        <begin position="1"/>
        <end position="24"/>
    </location>
</feature>
<protein>
    <submittedName>
        <fullName evidence="7">CsgG/HfaB family protein</fullName>
    </submittedName>
</protein>
<evidence type="ECO:0000256" key="2">
    <source>
        <dbReference type="ARBA" id="ARBA00022729"/>
    </source>
</evidence>
<dbReference type="PANTHER" id="PTHR41164">
    <property type="entry name" value="CURLI PRODUCTION ASSEMBLY/TRANSPORT COMPONENT CSGG"/>
    <property type="match status" value="1"/>
</dbReference>
<dbReference type="Proteomes" id="UP000605676">
    <property type="component" value="Unassembled WGS sequence"/>
</dbReference>
<evidence type="ECO:0000256" key="4">
    <source>
        <dbReference type="ARBA" id="ARBA00023139"/>
    </source>
</evidence>
<evidence type="ECO:0000313" key="8">
    <source>
        <dbReference type="Proteomes" id="UP000605676"/>
    </source>
</evidence>
<dbReference type="PANTHER" id="PTHR41164:SF1">
    <property type="entry name" value="CURLI PRODUCTION ASSEMBLY_TRANSPORT COMPONENT CSGG"/>
    <property type="match status" value="1"/>
</dbReference>
<keyword evidence="1" id="KW-1003">Cell membrane</keyword>
<dbReference type="RefSeq" id="WP_200464177.1">
    <property type="nucleotide sequence ID" value="NZ_JAENRR010000010.1"/>
</dbReference>
<keyword evidence="4" id="KW-0564">Palmitate</keyword>
<dbReference type="Pfam" id="PF03783">
    <property type="entry name" value="CsgG"/>
    <property type="match status" value="1"/>
</dbReference>
<reference evidence="7 8" key="1">
    <citation type="submission" date="2021-01" db="EMBL/GenBank/DDBJ databases">
        <title>Carboxyliciviraga sp.nov., isolated from coastal sediments.</title>
        <authorList>
            <person name="Lu D."/>
            <person name="Zhang T."/>
        </authorList>
    </citation>
    <scope>NUCLEOTIDE SEQUENCE [LARGE SCALE GENOMIC DNA]</scope>
    <source>
        <strain evidence="7 8">N1Y132</strain>
    </source>
</reference>
<sequence>MYIKQLIKSCCFILLLAGCSPFFYQPLDSQKASLGPETEIKKDLLDLPKPKSPIVAAVYKFSDQTGQYKPSNTGSSWSTAVTQGATNILVRALEESGWFVPIERESISNLLTERKIIRSSREQYNGDSGAKLPPLLYAGILLEGGIVSYETNVFTGGAGVRYFGSDASAQYREDRISIYLRAVSTSNGKILKTIYTTNSIYSQEVSLGVFRYVKFKRLLEAETGYTYNEPTEIAITEAIEKAVHAMIVEGIIDDLWQLNNPTDIKADEIAKYKKEKSDNFKVDHIGAKFEQNYRSGFYSSVLGSTQSYRGDYLNYDFNPGASFNVGFGLSKSFFMEANVGMEQIKFDPLMDLQQYFGDLSFVYLANRKGKFSPYLSVGGGSYYNDMHQLGLSNEMWLPYVNTTAGIEYLFTNKIAVTGNSYVNHLFTDYYDGDKAGESNDFIWGFRFGLKFYIGK</sequence>
<keyword evidence="2 6" id="KW-0732">Signal</keyword>
<evidence type="ECO:0000256" key="1">
    <source>
        <dbReference type="ARBA" id="ARBA00022475"/>
    </source>
</evidence>
<evidence type="ECO:0000256" key="3">
    <source>
        <dbReference type="ARBA" id="ARBA00023136"/>
    </source>
</evidence>
<dbReference type="SUPFAM" id="SSF56925">
    <property type="entry name" value="OMPA-like"/>
    <property type="match status" value="1"/>
</dbReference>
<keyword evidence="5" id="KW-0449">Lipoprotein</keyword>